<feature type="compositionally biased region" description="Polar residues" evidence="5">
    <location>
        <begin position="33"/>
        <end position="42"/>
    </location>
</feature>
<keyword evidence="1 4" id="KW-0479">Metal-binding</keyword>
<reference evidence="8" key="1">
    <citation type="submission" date="2016-05" db="EMBL/GenBank/DDBJ databases">
        <authorList>
            <person name="Naeem Raeece"/>
        </authorList>
    </citation>
    <scope>NUCLEOTIDE SEQUENCE [LARGE SCALE GENOMIC DNA]</scope>
</reference>
<feature type="region of interest" description="Disordered" evidence="5">
    <location>
        <begin position="282"/>
        <end position="391"/>
    </location>
</feature>
<dbReference type="EMBL" id="FLQU01002155">
    <property type="protein sequence ID" value="SBS95767.1"/>
    <property type="molecule type" value="Genomic_DNA"/>
</dbReference>
<dbReference type="SUPFAM" id="SSF90229">
    <property type="entry name" value="CCCH zinc finger"/>
    <property type="match status" value="1"/>
</dbReference>
<feature type="region of interest" description="Disordered" evidence="5">
    <location>
        <begin position="18"/>
        <end position="90"/>
    </location>
</feature>
<feature type="non-terminal residue" evidence="7">
    <location>
        <position position="766"/>
    </location>
</feature>
<gene>
    <name evidence="7" type="ORF">POVCU2_0098460</name>
</gene>
<dbReference type="AlphaFoldDB" id="A0A1A8WTV8"/>
<evidence type="ECO:0000259" key="6">
    <source>
        <dbReference type="PROSITE" id="PS50103"/>
    </source>
</evidence>
<feature type="compositionally biased region" description="Basic and acidic residues" evidence="5">
    <location>
        <begin position="43"/>
        <end position="53"/>
    </location>
</feature>
<dbReference type="PROSITE" id="PS50103">
    <property type="entry name" value="ZF_C3H1"/>
    <property type="match status" value="1"/>
</dbReference>
<dbReference type="GO" id="GO:0008270">
    <property type="term" value="F:zinc ion binding"/>
    <property type="evidence" value="ECO:0007669"/>
    <property type="project" value="UniProtKB-KW"/>
</dbReference>
<accession>A0A1A8WTV8</accession>
<evidence type="ECO:0000256" key="2">
    <source>
        <dbReference type="ARBA" id="ARBA00022771"/>
    </source>
</evidence>
<evidence type="ECO:0000256" key="3">
    <source>
        <dbReference type="ARBA" id="ARBA00022833"/>
    </source>
</evidence>
<evidence type="ECO:0000256" key="1">
    <source>
        <dbReference type="ARBA" id="ARBA00022723"/>
    </source>
</evidence>
<dbReference type="Gene3D" id="3.30.1370.210">
    <property type="match status" value="1"/>
</dbReference>
<evidence type="ECO:0000313" key="7">
    <source>
        <dbReference type="EMBL" id="SBS95767.1"/>
    </source>
</evidence>
<keyword evidence="3 4" id="KW-0862">Zinc</keyword>
<protein>
    <submittedName>
        <fullName evidence="7">Zinc finger protein, putative</fullName>
    </submittedName>
</protein>
<evidence type="ECO:0000256" key="4">
    <source>
        <dbReference type="PROSITE-ProRule" id="PRU00723"/>
    </source>
</evidence>
<dbReference type="Proteomes" id="UP000078560">
    <property type="component" value="Unassembled WGS sequence"/>
</dbReference>
<proteinExistence type="predicted"/>
<name>A0A1A8WTV8_PLAOA</name>
<keyword evidence="2 4" id="KW-0863">Zinc-finger</keyword>
<dbReference type="InterPro" id="IPR036855">
    <property type="entry name" value="Znf_CCCH_sf"/>
</dbReference>
<feature type="compositionally biased region" description="Low complexity" evidence="5">
    <location>
        <begin position="81"/>
        <end position="90"/>
    </location>
</feature>
<feature type="compositionally biased region" description="Polar residues" evidence="5">
    <location>
        <begin position="58"/>
        <end position="76"/>
    </location>
</feature>
<feature type="domain" description="C3H1-type" evidence="6">
    <location>
        <begin position="229"/>
        <end position="256"/>
    </location>
</feature>
<sequence>FVLPNDTKELDELTCINENPKKKNNNIDEDETWNNQESQNYDSKVKYDKDENGKNIGNGKSNLSYENKSGVNTRSGHLTKKNNFNNKNNNGWSEERHIDYNNSDVNMSEQRSYYDTYNNGNGYEIDEAKNGVNKLYGYDETELDSKNGSIIKCIIKREVQSTEIKRRHQIRLKRKRKTCLYAHAQNELRELPNLCKTSLCPKLKINEACNDKKCKYAHTNIELRATENLYKTALCESYIKGKCFSGQFCRYAHGQNELRENPMEITDKNIIIGTCKTKNENINNGNNNKSEFDKKKGGTDSSSSGDNSKRNETYCVLPKKKERNTTSNKYNVLTEDDAADSADHHVLNDTNSGEHNYEYKNKSTKQNIKNANKNSQNNNNETIMGNNNGNNNKRINKKMAKQANKAMNKQVENGVENQVNKRNEEMTEYGNKHYNAKNTKYGNSNVNHKNGHNMVGPLPNYLKHEDSSKFNEEQFLNDNLNVLSFLEDNSSSIEKFRKNYSSGISDEVVINGRVEMVGENYNNGKGGLDNQNILICDKENKNNNLAGPINYIKNTNNPIMNSIQNNNIGNYPSPLIKFNIPNLVEGNEIDNLTLHNNVNGEINNIRNMNYYKYVGMDNIDIVNYGNYEFENNNNRIMDNENGNIPMGIQEHIINKNIRNDESEHNFYINNRREMDIQMYQRNNIMNNVNYICDNNLVWNGNNDKYEHWGNEPNEKCESWDNYAGFEKEKPFNSEQDYFKIFNYGMCNNVSNKFNNCDPHKNQINKY</sequence>
<dbReference type="Gene3D" id="4.10.1000.10">
    <property type="entry name" value="Zinc finger, CCCH-type"/>
    <property type="match status" value="1"/>
</dbReference>
<dbReference type="SMART" id="SM00356">
    <property type="entry name" value="ZnF_C3H1"/>
    <property type="match status" value="2"/>
</dbReference>
<feature type="compositionally biased region" description="Low complexity" evidence="5">
    <location>
        <begin position="365"/>
        <end position="391"/>
    </location>
</feature>
<feature type="zinc finger region" description="C3H1-type" evidence="4">
    <location>
        <begin position="229"/>
        <end position="256"/>
    </location>
</feature>
<evidence type="ECO:0000313" key="8">
    <source>
        <dbReference type="Proteomes" id="UP000078560"/>
    </source>
</evidence>
<organism evidence="7 8">
    <name type="scientific">Plasmodium ovale curtisi</name>
    <dbReference type="NCBI Taxonomy" id="864141"/>
    <lineage>
        <taxon>Eukaryota</taxon>
        <taxon>Sar</taxon>
        <taxon>Alveolata</taxon>
        <taxon>Apicomplexa</taxon>
        <taxon>Aconoidasida</taxon>
        <taxon>Haemosporida</taxon>
        <taxon>Plasmodiidae</taxon>
        <taxon>Plasmodium</taxon>
        <taxon>Plasmodium (Plasmodium)</taxon>
    </lineage>
</organism>
<evidence type="ECO:0000256" key="5">
    <source>
        <dbReference type="SAM" id="MobiDB-lite"/>
    </source>
</evidence>
<dbReference type="InterPro" id="IPR000571">
    <property type="entry name" value="Znf_CCCH"/>
</dbReference>
<feature type="non-terminal residue" evidence="7">
    <location>
        <position position="1"/>
    </location>
</feature>